<gene>
    <name evidence="2" type="ORF">FGIG_00206</name>
</gene>
<dbReference type="InterPro" id="IPR015795">
    <property type="entry name" value="Pyrv_Knase_C"/>
</dbReference>
<evidence type="ECO:0000313" key="2">
    <source>
        <dbReference type="EMBL" id="TPP60748.1"/>
    </source>
</evidence>
<dbReference type="Gene3D" id="3.40.1380.20">
    <property type="entry name" value="Pyruvate kinase, C-terminal domain"/>
    <property type="match status" value="1"/>
</dbReference>
<reference evidence="2 3" key="1">
    <citation type="submission" date="2019-04" db="EMBL/GenBank/DDBJ databases">
        <title>Annotation for the trematode Fasciola gigantica.</title>
        <authorList>
            <person name="Choi Y.-J."/>
        </authorList>
    </citation>
    <scope>NUCLEOTIDE SEQUENCE [LARGE SCALE GENOMIC DNA]</scope>
    <source>
        <strain evidence="2">Uganda_cow_1</strain>
    </source>
</reference>
<accession>A0A504YSI6</accession>
<protein>
    <submittedName>
        <fullName evidence="2">Pyruvate kinase</fullName>
    </submittedName>
</protein>
<keyword evidence="3" id="KW-1185">Reference proteome</keyword>
<proteinExistence type="predicted"/>
<evidence type="ECO:0000313" key="3">
    <source>
        <dbReference type="Proteomes" id="UP000316759"/>
    </source>
</evidence>
<dbReference type="GO" id="GO:0016301">
    <property type="term" value="F:kinase activity"/>
    <property type="evidence" value="ECO:0007669"/>
    <property type="project" value="UniProtKB-KW"/>
</dbReference>
<dbReference type="SUPFAM" id="SSF52935">
    <property type="entry name" value="PK C-terminal domain-like"/>
    <property type="match status" value="1"/>
</dbReference>
<feature type="domain" description="Pyruvate kinase C-terminal" evidence="1">
    <location>
        <begin position="35"/>
        <end position="96"/>
    </location>
</feature>
<comment type="caution">
    <text evidence="2">The sequence shown here is derived from an EMBL/GenBank/DDBJ whole genome shotgun (WGS) entry which is preliminary data.</text>
</comment>
<dbReference type="AlphaFoldDB" id="A0A504YSI6"/>
<keyword evidence="2" id="KW-0808">Transferase</keyword>
<dbReference type="InterPro" id="IPR036918">
    <property type="entry name" value="Pyrv_Knase_C_sf"/>
</dbReference>
<sequence length="96" mass="10209">MNPICQQAEAAMFHGQLLEGLKAALPRLVGMSHFTVMTAMEAASLCNECTITVVTTSGGSSPLTSKRRPRCTFPDATTQAVTASQANPLRGMHPVY</sequence>
<dbReference type="STRING" id="46835.A0A504YSI6"/>
<organism evidence="2 3">
    <name type="scientific">Fasciola gigantica</name>
    <name type="common">Giant liver fluke</name>
    <dbReference type="NCBI Taxonomy" id="46835"/>
    <lineage>
        <taxon>Eukaryota</taxon>
        <taxon>Metazoa</taxon>
        <taxon>Spiralia</taxon>
        <taxon>Lophotrochozoa</taxon>
        <taxon>Platyhelminthes</taxon>
        <taxon>Trematoda</taxon>
        <taxon>Digenea</taxon>
        <taxon>Plagiorchiida</taxon>
        <taxon>Echinostomata</taxon>
        <taxon>Echinostomatoidea</taxon>
        <taxon>Fasciolidae</taxon>
        <taxon>Fasciola</taxon>
    </lineage>
</organism>
<name>A0A504YSI6_FASGI</name>
<dbReference type="EMBL" id="SUNJ01009027">
    <property type="protein sequence ID" value="TPP60748.1"/>
    <property type="molecule type" value="Genomic_DNA"/>
</dbReference>
<keyword evidence="2" id="KW-0418">Kinase</keyword>
<dbReference type="Proteomes" id="UP000316759">
    <property type="component" value="Unassembled WGS sequence"/>
</dbReference>
<keyword evidence="2" id="KW-0670">Pyruvate</keyword>
<dbReference type="Pfam" id="PF02887">
    <property type="entry name" value="PK_C"/>
    <property type="match status" value="1"/>
</dbReference>
<evidence type="ECO:0000259" key="1">
    <source>
        <dbReference type="Pfam" id="PF02887"/>
    </source>
</evidence>